<evidence type="ECO:0000256" key="12">
    <source>
        <dbReference type="ARBA" id="ARBA00023306"/>
    </source>
</evidence>
<evidence type="ECO:0000256" key="4">
    <source>
        <dbReference type="ARBA" id="ARBA00022664"/>
    </source>
</evidence>
<dbReference type="GO" id="GO:0036002">
    <property type="term" value="F:pre-mRNA binding"/>
    <property type="evidence" value="ECO:0007669"/>
    <property type="project" value="TreeGrafter"/>
</dbReference>
<evidence type="ECO:0000256" key="8">
    <source>
        <dbReference type="ARBA" id="ARBA00022833"/>
    </source>
</evidence>
<comment type="subcellular location">
    <subcellularLocation>
        <location evidence="1">Nucleus</location>
    </subcellularLocation>
</comment>
<evidence type="ECO:0000256" key="3">
    <source>
        <dbReference type="ARBA" id="ARBA00017295"/>
    </source>
</evidence>
<dbReference type="InterPro" id="IPR032297">
    <property type="entry name" value="Torus"/>
</dbReference>
<dbReference type="EMBL" id="MU003806">
    <property type="protein sequence ID" value="KAF2719850.1"/>
    <property type="molecule type" value="Genomic_DNA"/>
</dbReference>
<evidence type="ECO:0000256" key="7">
    <source>
        <dbReference type="ARBA" id="ARBA00022771"/>
    </source>
</evidence>
<evidence type="ECO:0000256" key="1">
    <source>
        <dbReference type="ARBA" id="ARBA00004123"/>
    </source>
</evidence>
<feature type="compositionally biased region" description="Acidic residues" evidence="17">
    <location>
        <begin position="356"/>
        <end position="367"/>
    </location>
</feature>
<dbReference type="GO" id="GO:0000974">
    <property type="term" value="C:Prp19 complex"/>
    <property type="evidence" value="ECO:0007669"/>
    <property type="project" value="TreeGrafter"/>
</dbReference>
<dbReference type="PROSITE" id="PS50103">
    <property type="entry name" value="ZF_C3H1"/>
    <property type="match status" value="1"/>
</dbReference>
<keyword evidence="10" id="KW-0508">mRNA splicing</keyword>
<keyword evidence="5 16" id="KW-0479">Metal-binding</keyword>
<name>A0A9P4UPB9_9PEZI</name>
<evidence type="ECO:0000256" key="6">
    <source>
        <dbReference type="ARBA" id="ARBA00022728"/>
    </source>
</evidence>
<comment type="function">
    <text evidence="13">Involved in the first step of pre-mRNA splicing. Required for cell growth and cell cycle control. Plays a role in the levels of the U1, U4, U5 and U6 snRNAs and the maintenance of the U4/U6 snRNA complex. May provide the link between the 'nineteen complex' NTC spliceosome protein complex and the spliceosome through the U6 snRNA. Associates predominantly with U6 snRNAs in assembled active spliceosomes. Binds directly to the internal stem-loop (ISL) domain of the U6 snRNA and to the pre-mRNA intron near the 5' splice site during the activation and catalytic phases of the spliceosome cycle.</text>
</comment>
<dbReference type="Gene3D" id="3.30.70.330">
    <property type="match status" value="1"/>
</dbReference>
<evidence type="ECO:0000256" key="13">
    <source>
        <dbReference type="ARBA" id="ARBA00025224"/>
    </source>
</evidence>
<dbReference type="PANTHER" id="PTHR14089">
    <property type="entry name" value="PRE-MRNA-SPLICING FACTOR RBM22"/>
    <property type="match status" value="1"/>
</dbReference>
<evidence type="ECO:0000256" key="11">
    <source>
        <dbReference type="ARBA" id="ARBA00023242"/>
    </source>
</evidence>
<comment type="similarity">
    <text evidence="2">Belongs to the RRM CWC2 family.</text>
</comment>
<dbReference type="InterPro" id="IPR035979">
    <property type="entry name" value="RBD_domain_sf"/>
</dbReference>
<dbReference type="InterPro" id="IPR039171">
    <property type="entry name" value="Cwc2/Slt11"/>
</dbReference>
<evidence type="ECO:0000256" key="15">
    <source>
        <dbReference type="PROSITE-ProRule" id="PRU00176"/>
    </source>
</evidence>
<dbReference type="InterPro" id="IPR034181">
    <property type="entry name" value="Cwc2_RRM"/>
</dbReference>
<keyword evidence="9 15" id="KW-0694">RNA-binding</keyword>
<evidence type="ECO:0000259" key="18">
    <source>
        <dbReference type="PROSITE" id="PS50102"/>
    </source>
</evidence>
<evidence type="ECO:0000256" key="10">
    <source>
        <dbReference type="ARBA" id="ARBA00023187"/>
    </source>
</evidence>
<feature type="domain" description="C3H1-type" evidence="19">
    <location>
        <begin position="125"/>
        <end position="147"/>
    </location>
</feature>
<feature type="domain" description="RRM" evidence="18">
    <location>
        <begin position="191"/>
        <end position="265"/>
    </location>
</feature>
<feature type="region of interest" description="Disordered" evidence="17">
    <location>
        <begin position="401"/>
        <end position="433"/>
    </location>
</feature>
<evidence type="ECO:0000256" key="9">
    <source>
        <dbReference type="ARBA" id="ARBA00022884"/>
    </source>
</evidence>
<dbReference type="GO" id="GO:0017070">
    <property type="term" value="F:U6 snRNA binding"/>
    <property type="evidence" value="ECO:0007669"/>
    <property type="project" value="TreeGrafter"/>
</dbReference>
<keyword evidence="21" id="KW-1185">Reference proteome</keyword>
<dbReference type="PROSITE" id="PS50102">
    <property type="entry name" value="RRM"/>
    <property type="match status" value="1"/>
</dbReference>
<dbReference type="SUPFAM" id="SSF90229">
    <property type="entry name" value="CCCH zinc finger"/>
    <property type="match status" value="1"/>
</dbReference>
<evidence type="ECO:0000313" key="20">
    <source>
        <dbReference type="EMBL" id="KAF2719850.1"/>
    </source>
</evidence>
<dbReference type="CDD" id="cd12360">
    <property type="entry name" value="RRM_cwf2"/>
    <property type="match status" value="1"/>
</dbReference>
<dbReference type="InterPro" id="IPR000571">
    <property type="entry name" value="Znf_CCCH"/>
</dbReference>
<dbReference type="SMART" id="SM00360">
    <property type="entry name" value="RRM"/>
    <property type="match status" value="1"/>
</dbReference>
<evidence type="ECO:0000256" key="16">
    <source>
        <dbReference type="PROSITE-ProRule" id="PRU00723"/>
    </source>
</evidence>
<dbReference type="SUPFAM" id="SSF54928">
    <property type="entry name" value="RNA-binding domain, RBD"/>
    <property type="match status" value="1"/>
</dbReference>
<dbReference type="Pfam" id="PF16131">
    <property type="entry name" value="Torus"/>
    <property type="match status" value="1"/>
</dbReference>
<feature type="region of interest" description="Disordered" evidence="17">
    <location>
        <begin position="53"/>
        <end position="72"/>
    </location>
</feature>
<evidence type="ECO:0000256" key="17">
    <source>
        <dbReference type="SAM" id="MobiDB-lite"/>
    </source>
</evidence>
<reference evidence="20" key="1">
    <citation type="journal article" date="2020" name="Stud. Mycol.">
        <title>101 Dothideomycetes genomes: a test case for predicting lifestyles and emergence of pathogens.</title>
        <authorList>
            <person name="Haridas S."/>
            <person name="Albert R."/>
            <person name="Binder M."/>
            <person name="Bloem J."/>
            <person name="Labutti K."/>
            <person name="Salamov A."/>
            <person name="Andreopoulos B."/>
            <person name="Baker S."/>
            <person name="Barry K."/>
            <person name="Bills G."/>
            <person name="Bluhm B."/>
            <person name="Cannon C."/>
            <person name="Castanera R."/>
            <person name="Culley D."/>
            <person name="Daum C."/>
            <person name="Ezra D."/>
            <person name="Gonzalez J."/>
            <person name="Henrissat B."/>
            <person name="Kuo A."/>
            <person name="Liang C."/>
            <person name="Lipzen A."/>
            <person name="Lutzoni F."/>
            <person name="Magnuson J."/>
            <person name="Mondo S."/>
            <person name="Nolan M."/>
            <person name="Ohm R."/>
            <person name="Pangilinan J."/>
            <person name="Park H.-J."/>
            <person name="Ramirez L."/>
            <person name="Alfaro M."/>
            <person name="Sun H."/>
            <person name="Tritt A."/>
            <person name="Yoshinaga Y."/>
            <person name="Zwiers L.-H."/>
            <person name="Turgeon B."/>
            <person name="Goodwin S."/>
            <person name="Spatafora J."/>
            <person name="Crous P."/>
            <person name="Grigoriev I."/>
        </authorList>
    </citation>
    <scope>NUCLEOTIDE SEQUENCE</scope>
    <source>
        <strain evidence="20">CBS 116435</strain>
    </source>
</reference>
<dbReference type="GO" id="GO:0008270">
    <property type="term" value="F:zinc ion binding"/>
    <property type="evidence" value="ECO:0007669"/>
    <property type="project" value="UniProtKB-KW"/>
</dbReference>
<dbReference type="InterPro" id="IPR036855">
    <property type="entry name" value="Znf_CCCH_sf"/>
</dbReference>
<dbReference type="Pfam" id="PF00076">
    <property type="entry name" value="RRM_1"/>
    <property type="match status" value="1"/>
</dbReference>
<organism evidence="20 21">
    <name type="scientific">Polychaeton citri CBS 116435</name>
    <dbReference type="NCBI Taxonomy" id="1314669"/>
    <lineage>
        <taxon>Eukaryota</taxon>
        <taxon>Fungi</taxon>
        <taxon>Dikarya</taxon>
        <taxon>Ascomycota</taxon>
        <taxon>Pezizomycotina</taxon>
        <taxon>Dothideomycetes</taxon>
        <taxon>Dothideomycetidae</taxon>
        <taxon>Capnodiales</taxon>
        <taxon>Capnodiaceae</taxon>
        <taxon>Polychaeton</taxon>
    </lineage>
</organism>
<proteinExistence type="inferred from homology"/>
<feature type="compositionally biased region" description="Basic and acidic residues" evidence="17">
    <location>
        <begin position="345"/>
        <end position="355"/>
    </location>
</feature>
<evidence type="ECO:0000256" key="5">
    <source>
        <dbReference type="ARBA" id="ARBA00022723"/>
    </source>
</evidence>
<dbReference type="InterPro" id="IPR012677">
    <property type="entry name" value="Nucleotide-bd_a/b_plait_sf"/>
</dbReference>
<dbReference type="GO" id="GO:0071007">
    <property type="term" value="C:U2-type catalytic step 2 spliceosome"/>
    <property type="evidence" value="ECO:0007669"/>
    <property type="project" value="TreeGrafter"/>
</dbReference>
<dbReference type="Proteomes" id="UP000799441">
    <property type="component" value="Unassembled WGS sequence"/>
</dbReference>
<evidence type="ECO:0000259" key="19">
    <source>
        <dbReference type="PROSITE" id="PS50103"/>
    </source>
</evidence>
<dbReference type="AlphaFoldDB" id="A0A9P4UPB9"/>
<evidence type="ECO:0000313" key="21">
    <source>
        <dbReference type="Proteomes" id="UP000799441"/>
    </source>
</evidence>
<protein>
    <recommendedName>
        <fullName evidence="3">Pre-mRNA-splicing factor CWC2</fullName>
    </recommendedName>
    <alternativeName>
        <fullName evidence="14">Pre-mRNA-splicing factor cwc2</fullName>
    </alternativeName>
</protein>
<dbReference type="GO" id="GO:0071006">
    <property type="term" value="C:U2-type catalytic step 1 spliceosome"/>
    <property type="evidence" value="ECO:0007669"/>
    <property type="project" value="TreeGrafter"/>
</dbReference>
<dbReference type="InterPro" id="IPR000504">
    <property type="entry name" value="RRM_dom"/>
</dbReference>
<evidence type="ECO:0000256" key="2">
    <source>
        <dbReference type="ARBA" id="ARBA00008024"/>
    </source>
</evidence>
<sequence length="433" mass="48033">MADVEVPAREVQAAAFEDLNPANGALTTNNTSIEVAAPTDGTVQKVKKTKIIKRKRRPARPQQDPATFKVEPPPQTGTIFNIWYNKWSGGDREDALSSKHQAKGRCVVATDSGYTRADKVTGSYFCLFFARGLCPKGQDCEYLHRLPNSRIGKEGGFGDIFPSNVDCFGRDKFSDYRDDMGGVGSFMRVNRTLYIGRIHVSDDIEEIVARHFQEWGQVERMRVLPSRGVAFVTYTHLANAEFAKEAMAHQSLDHNETLNVRWATVDPNPVAQKREVRKIEEQAAEAIRRALPASYVAELEGRRYEGADPETERKRRKIDGSFGLKGYDAPDDVWYASEKARLGAQEERKMLKDPRDEEDNAEEDEEAAPLSIENVKRQAVGEQQQSGLFGASTLAALQGFRANGGTTGESNGATDKSVAGQLVGYDSDSEDDE</sequence>
<keyword evidence="7 16" id="KW-0863">Zinc-finger</keyword>
<feature type="region of interest" description="Disordered" evidence="17">
    <location>
        <begin position="345"/>
        <end position="379"/>
    </location>
</feature>
<keyword evidence="4" id="KW-0507">mRNA processing</keyword>
<keyword evidence="8 16" id="KW-0862">Zinc</keyword>
<comment type="caution">
    <text evidence="20">The sequence shown here is derived from an EMBL/GenBank/DDBJ whole genome shotgun (WGS) entry which is preliminary data.</text>
</comment>
<feature type="zinc finger region" description="C3H1-type" evidence="16">
    <location>
        <begin position="125"/>
        <end position="147"/>
    </location>
</feature>
<keyword evidence="12" id="KW-0131">Cell cycle</keyword>
<dbReference type="PANTHER" id="PTHR14089:SF2">
    <property type="entry name" value="PRE-MRNA-SPLICING FACTOR CWC2"/>
    <property type="match status" value="1"/>
</dbReference>
<accession>A0A9P4UPB9</accession>
<dbReference type="GO" id="GO:0006397">
    <property type="term" value="P:mRNA processing"/>
    <property type="evidence" value="ECO:0007669"/>
    <property type="project" value="UniProtKB-KW"/>
</dbReference>
<keyword evidence="6" id="KW-0747">Spliceosome</keyword>
<dbReference type="FunFam" id="3.30.70.330:FF:000249">
    <property type="entry name" value="Pre-mRNA-splicing factor CWC2, variant"/>
    <property type="match status" value="1"/>
</dbReference>
<dbReference type="OrthoDB" id="10251848at2759"/>
<keyword evidence="11" id="KW-0539">Nucleus</keyword>
<gene>
    <name evidence="20" type="ORF">K431DRAFT_227707</name>
</gene>
<dbReference type="GO" id="GO:0008380">
    <property type="term" value="P:RNA splicing"/>
    <property type="evidence" value="ECO:0007669"/>
    <property type="project" value="UniProtKB-KW"/>
</dbReference>
<evidence type="ECO:0000256" key="14">
    <source>
        <dbReference type="ARBA" id="ARBA00072313"/>
    </source>
</evidence>